<protein>
    <submittedName>
        <fullName evidence="9">Tellurite resistance/C4-dicarboxylate transporter family protein</fullName>
    </submittedName>
</protein>
<dbReference type="PANTHER" id="PTHR31686:SF1">
    <property type="entry name" value="SULFITE EFFLUX PUMP SSU1"/>
    <property type="match status" value="1"/>
</dbReference>
<name>A0ABP7MTH5_9MICO</name>
<keyword evidence="5 8" id="KW-0812">Transmembrane</keyword>
<reference evidence="10" key="1">
    <citation type="journal article" date="2019" name="Int. J. Syst. Evol. Microbiol.">
        <title>The Global Catalogue of Microorganisms (GCM) 10K type strain sequencing project: providing services to taxonomists for standard genome sequencing and annotation.</title>
        <authorList>
            <consortium name="The Broad Institute Genomics Platform"/>
            <consortium name="The Broad Institute Genome Sequencing Center for Infectious Disease"/>
            <person name="Wu L."/>
            <person name="Ma J."/>
        </authorList>
    </citation>
    <scope>NUCLEOTIDE SEQUENCE [LARGE SCALE GENOMIC DNA]</scope>
    <source>
        <strain evidence="10">JCM 17024</strain>
    </source>
</reference>
<dbReference type="Gene3D" id="1.50.10.150">
    <property type="entry name" value="Voltage-dependent anion channel"/>
    <property type="match status" value="1"/>
</dbReference>
<dbReference type="InterPro" id="IPR038665">
    <property type="entry name" value="Voltage-dep_anion_channel_sf"/>
</dbReference>
<evidence type="ECO:0000313" key="9">
    <source>
        <dbReference type="EMBL" id="GAA3928302.1"/>
    </source>
</evidence>
<comment type="similarity">
    <text evidence="2">Belongs to the tellurite-resistance/dicarboxylate transporter (TDT) family.</text>
</comment>
<evidence type="ECO:0000313" key="10">
    <source>
        <dbReference type="Proteomes" id="UP001501591"/>
    </source>
</evidence>
<organism evidence="9 10">
    <name type="scientific">Microbacterium soli</name>
    <dbReference type="NCBI Taxonomy" id="446075"/>
    <lineage>
        <taxon>Bacteria</taxon>
        <taxon>Bacillati</taxon>
        <taxon>Actinomycetota</taxon>
        <taxon>Actinomycetes</taxon>
        <taxon>Micrococcales</taxon>
        <taxon>Microbacteriaceae</taxon>
        <taxon>Microbacterium</taxon>
    </lineage>
</organism>
<gene>
    <name evidence="9" type="ORF">GCM10022383_04030</name>
</gene>
<evidence type="ECO:0000256" key="7">
    <source>
        <dbReference type="ARBA" id="ARBA00023136"/>
    </source>
</evidence>
<feature type="transmembrane region" description="Helical" evidence="8">
    <location>
        <begin position="111"/>
        <end position="131"/>
    </location>
</feature>
<dbReference type="RefSeq" id="WP_344817819.1">
    <property type="nucleotide sequence ID" value="NZ_BAABCP010000001.1"/>
</dbReference>
<sequence>MSTAAAATASMPPVRGAVARLSPGYFAAVMGTGIVSIGLHTTGIRSLSVALMWITAVLYAGLWVLYVWRAIFHWHRVVDDLRDPENAFGYFTVVAATDVLGVRLAQDGFEFAAGSLFLFATLIWFVFGYVLPWQVLMTRDGRSILRHANGSWFVWAVASQSLAIGMARLSPTVDASFGEWIGLVAVLAWSVGVILYVAMAMLVLLRVVQFGITPQQFDPAYWVSMGALAIAVVAGSAIVQMEHTPLVDAVRPLIAATVVIFWVFCLWLLPLLVGAGAWRHMLHRVPLRYEPALWSMVFPVGMFAVASLSLGEADALPASGAIGQVALAIAVGVWTVVFVGMLHHLLLVLWASWRTHSAERRARSGNGSA</sequence>
<evidence type="ECO:0000256" key="6">
    <source>
        <dbReference type="ARBA" id="ARBA00022989"/>
    </source>
</evidence>
<keyword evidence="10" id="KW-1185">Reference proteome</keyword>
<evidence type="ECO:0000256" key="1">
    <source>
        <dbReference type="ARBA" id="ARBA00004651"/>
    </source>
</evidence>
<feature type="transmembrane region" description="Helical" evidence="8">
    <location>
        <begin position="181"/>
        <end position="208"/>
    </location>
</feature>
<proteinExistence type="inferred from homology"/>
<evidence type="ECO:0000256" key="3">
    <source>
        <dbReference type="ARBA" id="ARBA00022448"/>
    </source>
</evidence>
<feature type="transmembrane region" description="Helical" evidence="8">
    <location>
        <begin position="50"/>
        <end position="68"/>
    </location>
</feature>
<evidence type="ECO:0000256" key="4">
    <source>
        <dbReference type="ARBA" id="ARBA00022475"/>
    </source>
</evidence>
<dbReference type="InterPro" id="IPR051629">
    <property type="entry name" value="Sulfite_efflux_TDT"/>
</dbReference>
<evidence type="ECO:0000256" key="2">
    <source>
        <dbReference type="ARBA" id="ARBA00008566"/>
    </source>
</evidence>
<evidence type="ECO:0000256" key="8">
    <source>
        <dbReference type="SAM" id="Phobius"/>
    </source>
</evidence>
<feature type="transmembrane region" description="Helical" evidence="8">
    <location>
        <begin position="253"/>
        <end position="279"/>
    </location>
</feature>
<dbReference type="Proteomes" id="UP001501591">
    <property type="component" value="Unassembled WGS sequence"/>
</dbReference>
<feature type="transmembrane region" description="Helical" evidence="8">
    <location>
        <begin position="322"/>
        <end position="353"/>
    </location>
</feature>
<dbReference type="Pfam" id="PF03595">
    <property type="entry name" value="SLAC1"/>
    <property type="match status" value="1"/>
</dbReference>
<feature type="transmembrane region" description="Helical" evidence="8">
    <location>
        <begin position="220"/>
        <end position="241"/>
    </location>
</feature>
<keyword evidence="6 8" id="KW-1133">Transmembrane helix</keyword>
<keyword evidence="7 8" id="KW-0472">Membrane</keyword>
<feature type="transmembrane region" description="Helical" evidence="8">
    <location>
        <begin position="152"/>
        <end position="169"/>
    </location>
</feature>
<comment type="caution">
    <text evidence="9">The sequence shown here is derived from an EMBL/GenBank/DDBJ whole genome shotgun (WGS) entry which is preliminary data.</text>
</comment>
<dbReference type="PANTHER" id="PTHR31686">
    <property type="match status" value="1"/>
</dbReference>
<comment type="subcellular location">
    <subcellularLocation>
        <location evidence="1">Cell membrane</location>
        <topology evidence="1">Multi-pass membrane protein</topology>
    </subcellularLocation>
</comment>
<dbReference type="InterPro" id="IPR004695">
    <property type="entry name" value="SLAC1/Mae1/Ssu1/TehA"/>
</dbReference>
<feature type="transmembrane region" description="Helical" evidence="8">
    <location>
        <begin position="88"/>
        <end position="105"/>
    </location>
</feature>
<evidence type="ECO:0000256" key="5">
    <source>
        <dbReference type="ARBA" id="ARBA00022692"/>
    </source>
</evidence>
<dbReference type="EMBL" id="BAABCP010000001">
    <property type="protein sequence ID" value="GAA3928302.1"/>
    <property type="molecule type" value="Genomic_DNA"/>
</dbReference>
<keyword evidence="3" id="KW-0813">Transport</keyword>
<dbReference type="CDD" id="cd09319">
    <property type="entry name" value="TDT_like_1"/>
    <property type="match status" value="1"/>
</dbReference>
<accession>A0ABP7MTH5</accession>
<keyword evidence="4" id="KW-1003">Cell membrane</keyword>
<feature type="transmembrane region" description="Helical" evidence="8">
    <location>
        <begin position="291"/>
        <end position="310"/>
    </location>
</feature>